<dbReference type="InterPro" id="IPR042230">
    <property type="entry name" value="CusF_sf"/>
</dbReference>
<dbReference type="InterPro" id="IPR051909">
    <property type="entry name" value="MFP_Cation_Efflux"/>
</dbReference>
<reference evidence="9" key="1">
    <citation type="journal article" date="2014" name="Int. J. Syst. Evol. Microbiol.">
        <title>Complete genome sequence of Corynebacterium casei LMG S-19264T (=DSM 44701T), isolated from a smear-ripened cheese.</title>
        <authorList>
            <consortium name="US DOE Joint Genome Institute (JGI-PGF)"/>
            <person name="Walter F."/>
            <person name="Albersmeier A."/>
            <person name="Kalinowski J."/>
            <person name="Ruckert C."/>
        </authorList>
    </citation>
    <scope>NUCLEOTIDE SEQUENCE</scope>
    <source>
        <strain evidence="9">JCM 13919</strain>
    </source>
</reference>
<organism evidence="9 10">
    <name type="scientific">Legionella impletisoli</name>
    <dbReference type="NCBI Taxonomy" id="343510"/>
    <lineage>
        <taxon>Bacteria</taxon>
        <taxon>Pseudomonadati</taxon>
        <taxon>Pseudomonadota</taxon>
        <taxon>Gammaproteobacteria</taxon>
        <taxon>Legionellales</taxon>
        <taxon>Legionellaceae</taxon>
        <taxon>Legionella</taxon>
    </lineage>
</organism>
<keyword evidence="3" id="KW-1133">Transmembrane helix</keyword>
<evidence type="ECO:0000256" key="1">
    <source>
        <dbReference type="ARBA" id="ARBA00009477"/>
    </source>
</evidence>
<keyword evidence="3" id="KW-0472">Membrane</keyword>
<evidence type="ECO:0000313" key="10">
    <source>
        <dbReference type="Proteomes" id="UP000630149"/>
    </source>
</evidence>
<evidence type="ECO:0000313" key="9">
    <source>
        <dbReference type="EMBL" id="GGI90719.1"/>
    </source>
</evidence>
<dbReference type="Pfam" id="PF25869">
    <property type="entry name" value="3HB_CusB"/>
    <property type="match status" value="1"/>
</dbReference>
<reference evidence="9" key="2">
    <citation type="submission" date="2020-09" db="EMBL/GenBank/DDBJ databases">
        <authorList>
            <person name="Sun Q."/>
            <person name="Ohkuma M."/>
        </authorList>
    </citation>
    <scope>NUCLEOTIDE SEQUENCE</scope>
    <source>
        <strain evidence="9">JCM 13919</strain>
    </source>
</reference>
<dbReference type="AlphaFoldDB" id="A0A917K082"/>
<protein>
    <submittedName>
        <fullName evidence="9">Hemolysin D</fullName>
    </submittedName>
</protein>
<evidence type="ECO:0000256" key="2">
    <source>
        <dbReference type="ARBA" id="ARBA00022448"/>
    </source>
</evidence>
<dbReference type="Pfam" id="PF25954">
    <property type="entry name" value="Beta-barrel_RND_2"/>
    <property type="match status" value="1"/>
</dbReference>
<dbReference type="GO" id="GO:0022857">
    <property type="term" value="F:transmembrane transporter activity"/>
    <property type="evidence" value="ECO:0007669"/>
    <property type="project" value="InterPro"/>
</dbReference>
<dbReference type="InterPro" id="IPR058649">
    <property type="entry name" value="CzcB_C"/>
</dbReference>
<dbReference type="GO" id="GO:0030288">
    <property type="term" value="C:outer membrane-bounded periplasmic space"/>
    <property type="evidence" value="ECO:0007669"/>
    <property type="project" value="TreeGrafter"/>
</dbReference>
<dbReference type="InterPro" id="IPR021647">
    <property type="entry name" value="CusF_Ec"/>
</dbReference>
<dbReference type="Gene3D" id="2.40.30.170">
    <property type="match status" value="1"/>
</dbReference>
<dbReference type="FunFam" id="2.40.30.170:FF:000010">
    <property type="entry name" value="Efflux RND transporter periplasmic adaptor subunit"/>
    <property type="match status" value="1"/>
</dbReference>
<feature type="domain" description="CusB-like three alpha-helical bundle" evidence="5">
    <location>
        <begin position="157"/>
        <end position="201"/>
    </location>
</feature>
<evidence type="ECO:0000259" key="7">
    <source>
        <dbReference type="Pfam" id="PF25954"/>
    </source>
</evidence>
<dbReference type="Pfam" id="PF25975">
    <property type="entry name" value="CzcB_C"/>
    <property type="match status" value="1"/>
</dbReference>
<gene>
    <name evidence="9" type="primary">cusB</name>
    <name evidence="9" type="ORF">GCM10007966_19290</name>
</gene>
<dbReference type="GO" id="GO:0060003">
    <property type="term" value="P:copper ion export"/>
    <property type="evidence" value="ECO:0007669"/>
    <property type="project" value="TreeGrafter"/>
</dbReference>
<dbReference type="Gene3D" id="2.40.50.320">
    <property type="entry name" value="Copper binding periplasmic protein CusF"/>
    <property type="match status" value="1"/>
</dbReference>
<dbReference type="Pfam" id="PF11604">
    <property type="entry name" value="CusF_Ec"/>
    <property type="match status" value="1"/>
</dbReference>
<sequence length="495" mass="55852">MKRRIIEVLVLIIVFLAGMFFFHFWQSTKVSSHSKTERKVLYWVAPMDSNYRRDKPGKSPMGMDLVPVYEDKNTQDKDTIQISSSVVNNLGVKTAKVSKQNLSRIVKTVGYVTVDENNIEHIHTFADGWIKEQFVKATGEQVKQGQLLMTLYSPTLNNAQEELIIALKNNNRALIEAGKKKLITLGMAESQIKQLITSRKLMEQVKIFASQSGIVSKINVREGQFVKPDTELLSIEDLSKIWIIAEVFEYQSDWIKQNQAAIATLPYLPGKTWQGVVDYIYPRLDAKTHTLRVRLVFPNPDFTLKPNMYTNVKIISNPIENTLVIPKLSLIRTGDNDRVIVSLGKGRFRAQPVAIGIESGNFYQVLSGLKGDEEVVTSAQFLIDSESNMKAAINRIDDKKNIKSKDPKSIKTEHIGMGSIKAIDIENHQITIFHQPISSLDMGEMVMTIPVAKDVSLTSAKVGDSIHFIMIKNEKGFVITKLHIMHNMSHGKDKK</sequence>
<feature type="transmembrane region" description="Helical" evidence="3">
    <location>
        <begin position="5"/>
        <end position="25"/>
    </location>
</feature>
<dbReference type="InterPro" id="IPR006143">
    <property type="entry name" value="RND_pump_MFP"/>
</dbReference>
<accession>A0A917K082</accession>
<evidence type="ECO:0000259" key="4">
    <source>
        <dbReference type="Pfam" id="PF19335"/>
    </source>
</evidence>
<dbReference type="SUPFAM" id="SSF111369">
    <property type="entry name" value="HlyD-like secretion proteins"/>
    <property type="match status" value="1"/>
</dbReference>
<dbReference type="RefSeq" id="WP_131777207.1">
    <property type="nucleotide sequence ID" value="NZ_BMOB01000009.1"/>
</dbReference>
<feature type="domain" description="CusB-like beta-barrel" evidence="7">
    <location>
        <begin position="240"/>
        <end position="315"/>
    </location>
</feature>
<dbReference type="Gene3D" id="2.40.420.20">
    <property type="match status" value="1"/>
</dbReference>
<feature type="domain" description="CusB-like barrel-sandwich hybrid" evidence="6">
    <location>
        <begin position="120"/>
        <end position="235"/>
    </location>
</feature>
<feature type="domain" description="Heavy metal binding" evidence="4">
    <location>
        <begin position="42"/>
        <end position="68"/>
    </location>
</feature>
<dbReference type="Pfam" id="PF25919">
    <property type="entry name" value="BSH_CusB"/>
    <property type="match status" value="1"/>
</dbReference>
<dbReference type="GO" id="GO:0015679">
    <property type="term" value="P:plasma membrane copper ion transport"/>
    <property type="evidence" value="ECO:0007669"/>
    <property type="project" value="TreeGrafter"/>
</dbReference>
<evidence type="ECO:0000259" key="8">
    <source>
        <dbReference type="Pfam" id="PF25975"/>
    </source>
</evidence>
<dbReference type="InterPro" id="IPR045800">
    <property type="entry name" value="HMBD"/>
</dbReference>
<dbReference type="NCBIfam" id="TIGR01730">
    <property type="entry name" value="RND_mfp"/>
    <property type="match status" value="1"/>
</dbReference>
<dbReference type="InterPro" id="IPR058790">
    <property type="entry name" value="BSH_CusB"/>
</dbReference>
<dbReference type="Gene3D" id="6.10.140.730">
    <property type="match status" value="1"/>
</dbReference>
<comment type="caution">
    <text evidence="9">The sequence shown here is derived from an EMBL/GenBank/DDBJ whole genome shotgun (WGS) entry which is preliminary data.</text>
</comment>
<dbReference type="Gene3D" id="2.40.50.100">
    <property type="match status" value="1"/>
</dbReference>
<keyword evidence="2" id="KW-0813">Transport</keyword>
<dbReference type="OrthoDB" id="9806939at2"/>
<dbReference type="EMBL" id="BMOB01000009">
    <property type="protein sequence ID" value="GGI90719.1"/>
    <property type="molecule type" value="Genomic_DNA"/>
</dbReference>
<evidence type="ECO:0000256" key="3">
    <source>
        <dbReference type="SAM" id="Phobius"/>
    </source>
</evidence>
<keyword evidence="3" id="KW-0812">Transmembrane</keyword>
<keyword evidence="10" id="KW-1185">Reference proteome</keyword>
<dbReference type="InterPro" id="IPR058791">
    <property type="entry name" value="3HB_CusB"/>
</dbReference>
<dbReference type="Proteomes" id="UP000630149">
    <property type="component" value="Unassembled WGS sequence"/>
</dbReference>
<comment type="similarity">
    <text evidence="1">Belongs to the membrane fusion protein (MFP) (TC 8.A.1) family.</text>
</comment>
<evidence type="ECO:0000259" key="5">
    <source>
        <dbReference type="Pfam" id="PF25869"/>
    </source>
</evidence>
<dbReference type="GO" id="GO:0016020">
    <property type="term" value="C:membrane"/>
    <property type="evidence" value="ECO:0007669"/>
    <property type="project" value="InterPro"/>
</dbReference>
<dbReference type="PANTHER" id="PTHR30097:SF15">
    <property type="entry name" value="CATION EFFLUX SYSTEM PROTEIN CUSB"/>
    <property type="match status" value="1"/>
</dbReference>
<proteinExistence type="inferred from homology"/>
<dbReference type="InterPro" id="IPR058792">
    <property type="entry name" value="Beta-barrel_RND_2"/>
</dbReference>
<feature type="domain" description="CzcB-like C-terminal circularly permuted SH3-like" evidence="8">
    <location>
        <begin position="334"/>
        <end position="383"/>
    </location>
</feature>
<dbReference type="PANTHER" id="PTHR30097">
    <property type="entry name" value="CATION EFFLUX SYSTEM PROTEIN CUSB"/>
    <property type="match status" value="1"/>
</dbReference>
<evidence type="ECO:0000259" key="6">
    <source>
        <dbReference type="Pfam" id="PF25919"/>
    </source>
</evidence>
<name>A0A917K082_9GAMM</name>
<dbReference type="GO" id="GO:0046914">
    <property type="term" value="F:transition metal ion binding"/>
    <property type="evidence" value="ECO:0007669"/>
    <property type="project" value="TreeGrafter"/>
</dbReference>
<dbReference type="Pfam" id="PF19335">
    <property type="entry name" value="HMBD"/>
    <property type="match status" value="1"/>
</dbReference>